<evidence type="ECO:0000313" key="4">
    <source>
        <dbReference type="Proteomes" id="UP000729402"/>
    </source>
</evidence>
<reference evidence="3" key="2">
    <citation type="submission" date="2021-02" db="EMBL/GenBank/DDBJ databases">
        <authorList>
            <person name="Kimball J.A."/>
            <person name="Haas M.W."/>
            <person name="Macchietto M."/>
            <person name="Kono T."/>
            <person name="Duquette J."/>
            <person name="Shao M."/>
        </authorList>
    </citation>
    <scope>NUCLEOTIDE SEQUENCE</scope>
    <source>
        <tissue evidence="3">Fresh leaf tissue</tissue>
    </source>
</reference>
<accession>A0A8J6C015</accession>
<dbReference type="EMBL" id="JAAALK010000079">
    <property type="protein sequence ID" value="KAG8097855.1"/>
    <property type="molecule type" value="Genomic_DNA"/>
</dbReference>
<dbReference type="InterPro" id="IPR007493">
    <property type="entry name" value="DUF538"/>
</dbReference>
<proteinExistence type="predicted"/>
<dbReference type="PANTHER" id="PTHR31676">
    <property type="entry name" value="T31J12.3 PROTEIN-RELATED"/>
    <property type="match status" value="1"/>
</dbReference>
<dbReference type="OrthoDB" id="622488at2759"/>
<reference evidence="3" key="1">
    <citation type="journal article" date="2021" name="bioRxiv">
        <title>Whole Genome Assembly and Annotation of Northern Wild Rice, Zizania palustris L., Supports a Whole Genome Duplication in the Zizania Genus.</title>
        <authorList>
            <person name="Haas M."/>
            <person name="Kono T."/>
            <person name="Macchietto M."/>
            <person name="Millas R."/>
            <person name="McGilp L."/>
            <person name="Shao M."/>
            <person name="Duquette J."/>
            <person name="Hirsch C.N."/>
            <person name="Kimball J."/>
        </authorList>
    </citation>
    <scope>NUCLEOTIDE SEQUENCE</scope>
    <source>
        <tissue evidence="3">Fresh leaf tissue</tissue>
    </source>
</reference>
<dbReference type="Pfam" id="PF04398">
    <property type="entry name" value="DUF538"/>
    <property type="match status" value="1"/>
</dbReference>
<keyword evidence="4" id="KW-1185">Reference proteome</keyword>
<keyword evidence="1" id="KW-0732">Signal</keyword>
<protein>
    <submittedName>
        <fullName evidence="3">Uncharacterized protein</fullName>
    </submittedName>
</protein>
<organism evidence="3 4">
    <name type="scientific">Zizania palustris</name>
    <name type="common">Northern wild rice</name>
    <dbReference type="NCBI Taxonomy" id="103762"/>
    <lineage>
        <taxon>Eukaryota</taxon>
        <taxon>Viridiplantae</taxon>
        <taxon>Streptophyta</taxon>
        <taxon>Embryophyta</taxon>
        <taxon>Tracheophyta</taxon>
        <taxon>Spermatophyta</taxon>
        <taxon>Magnoliopsida</taxon>
        <taxon>Liliopsida</taxon>
        <taxon>Poales</taxon>
        <taxon>Poaceae</taxon>
        <taxon>BOP clade</taxon>
        <taxon>Oryzoideae</taxon>
        <taxon>Oryzeae</taxon>
        <taxon>Zizaniinae</taxon>
        <taxon>Zizania</taxon>
    </lineage>
</organism>
<dbReference type="PANTHER" id="PTHR31676:SF96">
    <property type="entry name" value="EXPRESSED PROTEIN"/>
    <property type="match status" value="1"/>
</dbReference>
<dbReference type="EMBL" id="JAAALK010000079">
    <property type="protein sequence ID" value="KAG8097831.1"/>
    <property type="molecule type" value="Genomic_DNA"/>
</dbReference>
<comment type="caution">
    <text evidence="3">The sequence shown here is derived from an EMBL/GenBank/DDBJ whole genome shotgun (WGS) entry which is preliminary data.</text>
</comment>
<evidence type="ECO:0000313" key="2">
    <source>
        <dbReference type="EMBL" id="KAG8097831.1"/>
    </source>
</evidence>
<feature type="signal peptide" evidence="1">
    <location>
        <begin position="1"/>
        <end position="24"/>
    </location>
</feature>
<evidence type="ECO:0000313" key="3">
    <source>
        <dbReference type="EMBL" id="KAG8097855.1"/>
    </source>
</evidence>
<gene>
    <name evidence="2" type="ORF">GUJ93_ZPchr0013g36081</name>
    <name evidence="3" type="ORF">GUJ93_ZPchr0013g36549</name>
</gene>
<sequence>MTPLARLLVAAAAFVVAAAPLASAATGAQQNGAANDLLPKYGLPKGLIPHSVASYTFDEATGDFEIHLAGTCYVWFGSRLVYYEKTVSGRLDYGTITNLSGIQAKKLFLWVSVSGIVAHPDKGTIEFQVGFISEELPASQFDKVPLCGAGAGAQLRGAAGVIRELGLLPVAEA</sequence>
<name>A0A8J6C015_ZIZPA</name>
<feature type="chain" id="PRO_5036433766" evidence="1">
    <location>
        <begin position="25"/>
        <end position="173"/>
    </location>
</feature>
<dbReference type="AlphaFoldDB" id="A0A8J6C015"/>
<evidence type="ECO:0000256" key="1">
    <source>
        <dbReference type="SAM" id="SignalP"/>
    </source>
</evidence>
<dbReference type="Proteomes" id="UP000729402">
    <property type="component" value="Unassembled WGS sequence"/>
</dbReference>